<dbReference type="GO" id="GO:0004843">
    <property type="term" value="F:cysteine-type deubiquitinase activity"/>
    <property type="evidence" value="ECO:0007669"/>
    <property type="project" value="InterPro"/>
</dbReference>
<protein>
    <submittedName>
        <fullName evidence="4">Ubiquitin carboxyl-terminal hydrolase 1-like protein</fullName>
    </submittedName>
</protein>
<evidence type="ECO:0000313" key="4">
    <source>
        <dbReference type="EMBL" id="KMQ88652.1"/>
    </source>
</evidence>
<reference evidence="4 5" key="1">
    <citation type="submission" date="2015-04" db="EMBL/GenBank/DDBJ databases">
        <title>Lasius niger genome sequencing.</title>
        <authorList>
            <person name="Konorov E.A."/>
            <person name="Nikitin M.A."/>
            <person name="Kirill M.V."/>
            <person name="Chang P."/>
        </authorList>
    </citation>
    <scope>NUCLEOTIDE SEQUENCE [LARGE SCALE GENOMIC DNA]</scope>
    <source>
        <tissue evidence="4">Whole</tissue>
    </source>
</reference>
<comment type="caution">
    <text evidence="4">The sequence shown here is derived from an EMBL/GenBank/DDBJ whole genome shotgun (WGS) entry which is preliminary data.</text>
</comment>
<keyword evidence="5" id="KW-1185">Reference proteome</keyword>
<name>A0A0J7KEC1_LASNI</name>
<gene>
    <name evidence="4" type="ORF">RF55_11820</name>
</gene>
<dbReference type="OrthoDB" id="10062454at2759"/>
<dbReference type="InterPro" id="IPR028889">
    <property type="entry name" value="USP"/>
</dbReference>
<dbReference type="InterPro" id="IPR018200">
    <property type="entry name" value="USP_CS"/>
</dbReference>
<dbReference type="PaxDb" id="67767-A0A0J7KEC1"/>
<sequence length="454" mass="50974">MALRASEAKENTEPYQPDAFLQALREVNPIFEGNQQQDAHELLVCLLDNIRETFQLLVRHRESQFGQSNGGFPDFTADHSTTDVKSESSSSGKRSMRKRKKKKFPSKGSSICLVQPNANGITTSARPYENGHAEFAESNGEIGMRKPESKKCFISEDFEGVSLLRTTCLECEHVTERKETFCDICVPIDIDRSNEQDDDGRSVDSSEVYKRAVVTSELLWGTEKYWCARCLRYNEARRAVCFPSLPRLLILQLKRFSTAAGSMEKINNHMPTPLTLQCFCEECSGDQTRGTTAGGGTETRHVYKLYSVIMHQGATMTAGHYVAYARLPDESAYTEYFHCDRDNKRQNSGQGSLTSTNSSSSSSSSSSDKASGILKYFRSKPSASENKEQLVNKIGCRSMDCCGIRRNKQVISPWLECDDEVVHVIPLRELEDKLAPNPRNSATPYLLFYVRSTT</sequence>
<dbReference type="GO" id="GO:0005829">
    <property type="term" value="C:cytosol"/>
    <property type="evidence" value="ECO:0007669"/>
    <property type="project" value="TreeGrafter"/>
</dbReference>
<comment type="similarity">
    <text evidence="1">Belongs to the peptidase C19 family.</text>
</comment>
<dbReference type="Gene3D" id="3.90.70.10">
    <property type="entry name" value="Cysteine proteinases"/>
    <property type="match status" value="1"/>
</dbReference>
<dbReference type="PROSITE" id="PS00973">
    <property type="entry name" value="USP_2"/>
    <property type="match status" value="1"/>
</dbReference>
<dbReference type="Proteomes" id="UP000036403">
    <property type="component" value="Unassembled WGS sequence"/>
</dbReference>
<dbReference type="GO" id="GO:0005634">
    <property type="term" value="C:nucleus"/>
    <property type="evidence" value="ECO:0007669"/>
    <property type="project" value="TreeGrafter"/>
</dbReference>
<dbReference type="InterPro" id="IPR050164">
    <property type="entry name" value="Peptidase_C19"/>
</dbReference>
<dbReference type="PANTHER" id="PTHR24006:SF905">
    <property type="entry name" value="UBIQUITIN CARBOXYL-TERMINAL HYDROLASE 1"/>
    <property type="match status" value="1"/>
</dbReference>
<dbReference type="PANTHER" id="PTHR24006">
    <property type="entry name" value="UBIQUITIN CARBOXYL-TERMINAL HYDROLASE"/>
    <property type="match status" value="1"/>
</dbReference>
<dbReference type="STRING" id="67767.A0A0J7KEC1"/>
<feature type="compositionally biased region" description="Basic residues" evidence="2">
    <location>
        <begin position="94"/>
        <end position="105"/>
    </location>
</feature>
<feature type="domain" description="USP" evidence="3">
    <location>
        <begin position="1"/>
        <end position="452"/>
    </location>
</feature>
<organism evidence="4 5">
    <name type="scientific">Lasius niger</name>
    <name type="common">Black garden ant</name>
    <dbReference type="NCBI Taxonomy" id="67767"/>
    <lineage>
        <taxon>Eukaryota</taxon>
        <taxon>Metazoa</taxon>
        <taxon>Ecdysozoa</taxon>
        <taxon>Arthropoda</taxon>
        <taxon>Hexapoda</taxon>
        <taxon>Insecta</taxon>
        <taxon>Pterygota</taxon>
        <taxon>Neoptera</taxon>
        <taxon>Endopterygota</taxon>
        <taxon>Hymenoptera</taxon>
        <taxon>Apocrita</taxon>
        <taxon>Aculeata</taxon>
        <taxon>Formicoidea</taxon>
        <taxon>Formicidae</taxon>
        <taxon>Formicinae</taxon>
        <taxon>Lasius</taxon>
        <taxon>Lasius</taxon>
    </lineage>
</organism>
<evidence type="ECO:0000313" key="5">
    <source>
        <dbReference type="Proteomes" id="UP000036403"/>
    </source>
</evidence>
<evidence type="ECO:0000256" key="1">
    <source>
        <dbReference type="ARBA" id="ARBA00009085"/>
    </source>
</evidence>
<evidence type="ECO:0000259" key="3">
    <source>
        <dbReference type="PROSITE" id="PS50235"/>
    </source>
</evidence>
<dbReference type="InterPro" id="IPR038765">
    <property type="entry name" value="Papain-like_cys_pep_sf"/>
</dbReference>
<dbReference type="AlphaFoldDB" id="A0A0J7KEC1"/>
<feature type="compositionally biased region" description="Basic and acidic residues" evidence="2">
    <location>
        <begin position="76"/>
        <end position="86"/>
    </location>
</feature>
<dbReference type="Pfam" id="PF00443">
    <property type="entry name" value="UCH"/>
    <property type="match status" value="1"/>
</dbReference>
<dbReference type="GO" id="GO:0016579">
    <property type="term" value="P:protein deubiquitination"/>
    <property type="evidence" value="ECO:0007669"/>
    <property type="project" value="InterPro"/>
</dbReference>
<proteinExistence type="inferred from homology"/>
<keyword evidence="4" id="KW-0378">Hydrolase</keyword>
<feature type="compositionally biased region" description="Low complexity" evidence="2">
    <location>
        <begin position="347"/>
        <end position="367"/>
    </location>
</feature>
<dbReference type="InterPro" id="IPR001394">
    <property type="entry name" value="Peptidase_C19_UCH"/>
</dbReference>
<dbReference type="PROSITE" id="PS50235">
    <property type="entry name" value="USP_3"/>
    <property type="match status" value="1"/>
</dbReference>
<feature type="region of interest" description="Disordered" evidence="2">
    <location>
        <begin position="344"/>
        <end position="369"/>
    </location>
</feature>
<evidence type="ECO:0000256" key="2">
    <source>
        <dbReference type="SAM" id="MobiDB-lite"/>
    </source>
</evidence>
<feature type="region of interest" description="Disordered" evidence="2">
    <location>
        <begin position="67"/>
        <end position="109"/>
    </location>
</feature>
<dbReference type="EMBL" id="LBMM01008763">
    <property type="protein sequence ID" value="KMQ88652.1"/>
    <property type="molecule type" value="Genomic_DNA"/>
</dbReference>
<dbReference type="SUPFAM" id="SSF54001">
    <property type="entry name" value="Cysteine proteinases"/>
    <property type="match status" value="1"/>
</dbReference>
<accession>A0A0J7KEC1</accession>